<accession>A0A840MN58</accession>
<reference evidence="2 3" key="1">
    <citation type="submission" date="2020-08" db="EMBL/GenBank/DDBJ databases">
        <title>Genomic Encyclopedia of Type Strains, Phase IV (KMG-IV): sequencing the most valuable type-strain genomes for metagenomic binning, comparative biology and taxonomic classification.</title>
        <authorList>
            <person name="Goeker M."/>
        </authorList>
    </citation>
    <scope>NUCLEOTIDE SEQUENCE [LARGE SCALE GENOMIC DNA]</scope>
    <source>
        <strain evidence="2 3">DSM 27165</strain>
    </source>
</reference>
<keyword evidence="3" id="KW-1185">Reference proteome</keyword>
<keyword evidence="2" id="KW-0378">Hydrolase</keyword>
<dbReference type="SUPFAM" id="SSF51695">
    <property type="entry name" value="PLC-like phosphodiesterases"/>
    <property type="match status" value="1"/>
</dbReference>
<dbReference type="EMBL" id="JACHHY010000009">
    <property type="protein sequence ID" value="MBB5018539.1"/>
    <property type="molecule type" value="Genomic_DNA"/>
</dbReference>
<gene>
    <name evidence="2" type="ORF">HNQ59_001828</name>
</gene>
<dbReference type="Proteomes" id="UP000575898">
    <property type="component" value="Unassembled WGS sequence"/>
</dbReference>
<dbReference type="Pfam" id="PF03009">
    <property type="entry name" value="GDPD"/>
    <property type="match status" value="1"/>
</dbReference>
<dbReference type="RefSeq" id="WP_184037961.1">
    <property type="nucleotide sequence ID" value="NZ_JACHHY010000009.1"/>
</dbReference>
<dbReference type="InterPro" id="IPR030395">
    <property type="entry name" value="GP_PDE_dom"/>
</dbReference>
<dbReference type="PROSITE" id="PS51704">
    <property type="entry name" value="GP_PDE"/>
    <property type="match status" value="1"/>
</dbReference>
<dbReference type="EC" id="3.1.4.46" evidence="2"/>
<evidence type="ECO:0000259" key="1">
    <source>
        <dbReference type="PROSITE" id="PS51704"/>
    </source>
</evidence>
<dbReference type="PANTHER" id="PTHR46211">
    <property type="entry name" value="GLYCEROPHOSPHORYL DIESTER PHOSPHODIESTERASE"/>
    <property type="match status" value="1"/>
</dbReference>
<proteinExistence type="predicted"/>
<evidence type="ECO:0000313" key="2">
    <source>
        <dbReference type="EMBL" id="MBB5018539.1"/>
    </source>
</evidence>
<protein>
    <submittedName>
        <fullName evidence="2">Glycerophosphoryl diester phosphodiesterase</fullName>
        <ecNumber evidence="2">3.1.4.46</ecNumber>
    </submittedName>
</protein>
<dbReference type="AlphaFoldDB" id="A0A840MN58"/>
<comment type="caution">
    <text evidence="2">The sequence shown here is derived from an EMBL/GenBank/DDBJ whole genome shotgun (WGS) entry which is preliminary data.</text>
</comment>
<evidence type="ECO:0000313" key="3">
    <source>
        <dbReference type="Proteomes" id="UP000575898"/>
    </source>
</evidence>
<dbReference type="PANTHER" id="PTHR46211:SF14">
    <property type="entry name" value="GLYCEROPHOSPHODIESTER PHOSPHODIESTERASE"/>
    <property type="match status" value="1"/>
</dbReference>
<name>A0A840MN58_9PROT</name>
<dbReference type="GO" id="GO:0008889">
    <property type="term" value="F:glycerophosphodiester phosphodiesterase activity"/>
    <property type="evidence" value="ECO:0007669"/>
    <property type="project" value="UniProtKB-EC"/>
</dbReference>
<organism evidence="2 3">
    <name type="scientific">Chitinivorax tropicus</name>
    <dbReference type="NCBI Taxonomy" id="714531"/>
    <lineage>
        <taxon>Bacteria</taxon>
        <taxon>Pseudomonadati</taxon>
        <taxon>Pseudomonadota</taxon>
        <taxon>Betaproteobacteria</taxon>
        <taxon>Chitinivorax</taxon>
    </lineage>
</organism>
<dbReference type="CDD" id="cd08556">
    <property type="entry name" value="GDPD"/>
    <property type="match status" value="1"/>
</dbReference>
<sequence>MHLLAHRGHHQTLPENTMEAFSSAMALGFEGIETDVRISRDQQLILFHNRVASNGCAVAELTRSELEVVTGFHVPTLEEALDAFPTALWNIEIKVAAAQASSIRVLKRYQHNRRLLITSFRHDIVLACAHELSTDCGMLIAHRPVSINSLAHAALPEPRLRTIVWDFEIVDVQQLEMANAIGFKNIVYGPHTASEHELCTHLGLHGLITDHPEFVELPHRGLHSLTKH</sequence>
<dbReference type="Gene3D" id="3.20.20.190">
    <property type="entry name" value="Phosphatidylinositol (PI) phosphodiesterase"/>
    <property type="match status" value="1"/>
</dbReference>
<feature type="domain" description="GP-PDE" evidence="1">
    <location>
        <begin position="1"/>
        <end position="219"/>
    </location>
</feature>
<dbReference type="InterPro" id="IPR017946">
    <property type="entry name" value="PLC-like_Pdiesterase_TIM-brl"/>
</dbReference>
<dbReference type="GO" id="GO:0006629">
    <property type="term" value="P:lipid metabolic process"/>
    <property type="evidence" value="ECO:0007669"/>
    <property type="project" value="InterPro"/>
</dbReference>